<proteinExistence type="predicted"/>
<sequence>MSRYELDPLSEAVADHGALSIAIGWDAPLNTYFAMVLRDGDDVDDEHRDLLWIGTRYGEIADPDAAIEALRPYAVIRNGLAAELTADRLQEGSRPRSPLIR</sequence>
<protein>
    <submittedName>
        <fullName evidence="1">Uncharacterized protein</fullName>
    </submittedName>
</protein>
<name>A0A397PCP6_9SPHN</name>
<accession>A0A397PCP6</accession>
<evidence type="ECO:0000313" key="2">
    <source>
        <dbReference type="Proteomes" id="UP000266568"/>
    </source>
</evidence>
<dbReference type="Proteomes" id="UP000266568">
    <property type="component" value="Unassembled WGS sequence"/>
</dbReference>
<gene>
    <name evidence="1" type="ORF">DFR49_0726</name>
</gene>
<dbReference type="RefSeq" id="WP_119034439.1">
    <property type="nucleotide sequence ID" value="NZ_QXDC01000002.1"/>
</dbReference>
<comment type="caution">
    <text evidence="1">The sequence shown here is derived from an EMBL/GenBank/DDBJ whole genome shotgun (WGS) entry which is preliminary data.</text>
</comment>
<reference evidence="1 2" key="1">
    <citation type="submission" date="2018-08" db="EMBL/GenBank/DDBJ databases">
        <title>Genomic Encyclopedia of Type Strains, Phase IV (KMG-IV): sequencing the most valuable type-strain genomes for metagenomic binning, comparative biology and taxonomic classification.</title>
        <authorList>
            <person name="Goeker M."/>
        </authorList>
    </citation>
    <scope>NUCLEOTIDE SEQUENCE [LARGE SCALE GENOMIC DNA]</scope>
    <source>
        <strain evidence="1 2">DSM 25527</strain>
    </source>
</reference>
<keyword evidence="2" id="KW-1185">Reference proteome</keyword>
<organism evidence="1 2">
    <name type="scientific">Hephaestia caeni</name>
    <dbReference type="NCBI Taxonomy" id="645617"/>
    <lineage>
        <taxon>Bacteria</taxon>
        <taxon>Pseudomonadati</taxon>
        <taxon>Pseudomonadota</taxon>
        <taxon>Alphaproteobacteria</taxon>
        <taxon>Sphingomonadales</taxon>
        <taxon>Sphingomonadaceae</taxon>
        <taxon>Hephaestia</taxon>
    </lineage>
</organism>
<evidence type="ECO:0000313" key="1">
    <source>
        <dbReference type="EMBL" id="RIA46193.1"/>
    </source>
</evidence>
<dbReference type="EMBL" id="QXDC01000002">
    <property type="protein sequence ID" value="RIA46193.1"/>
    <property type="molecule type" value="Genomic_DNA"/>
</dbReference>
<dbReference type="AlphaFoldDB" id="A0A397PCP6"/>
<dbReference type="OrthoDB" id="3698953at2"/>